<proteinExistence type="predicted"/>
<dbReference type="InterPro" id="IPR036390">
    <property type="entry name" value="WH_DNA-bd_sf"/>
</dbReference>
<dbReference type="InterPro" id="IPR051446">
    <property type="entry name" value="HTH_trans_reg/aminotransferase"/>
</dbReference>
<evidence type="ECO:0000256" key="3">
    <source>
        <dbReference type="ARBA" id="ARBA00023125"/>
    </source>
</evidence>
<sequence>MMGYKEIYRRYRQQILDGRLKPGERVPAIRVLASELQVARKTVEAAYEILTGEGYFVSQGAKYTHECREYQRYCNLGWEYGEPEDAGAAYDLWNHAHTATLEDYRLKGNFEDLYHPDASDDY</sequence>
<dbReference type="PROSITE" id="PS50949">
    <property type="entry name" value="HTH_GNTR"/>
    <property type="match status" value="1"/>
</dbReference>
<gene>
    <name evidence="6" type="ORF">DES37_10823</name>
</gene>
<evidence type="ECO:0000313" key="7">
    <source>
        <dbReference type="Proteomes" id="UP000246744"/>
    </source>
</evidence>
<dbReference type="InterPro" id="IPR000524">
    <property type="entry name" value="Tscrpt_reg_HTH_GntR"/>
</dbReference>
<evidence type="ECO:0000256" key="4">
    <source>
        <dbReference type="ARBA" id="ARBA00023163"/>
    </source>
</evidence>
<dbReference type="GO" id="GO:0003677">
    <property type="term" value="F:DNA binding"/>
    <property type="evidence" value="ECO:0007669"/>
    <property type="project" value="UniProtKB-KW"/>
</dbReference>
<dbReference type="CDD" id="cd07377">
    <property type="entry name" value="WHTH_GntR"/>
    <property type="match status" value="1"/>
</dbReference>
<evidence type="ECO:0000259" key="5">
    <source>
        <dbReference type="PROSITE" id="PS50949"/>
    </source>
</evidence>
<dbReference type="InterPro" id="IPR036388">
    <property type="entry name" value="WH-like_DNA-bd_sf"/>
</dbReference>
<dbReference type="Gene3D" id="1.10.10.10">
    <property type="entry name" value="Winged helix-like DNA-binding domain superfamily/Winged helix DNA-binding domain"/>
    <property type="match status" value="1"/>
</dbReference>
<dbReference type="SMART" id="SM00345">
    <property type="entry name" value="HTH_GNTR"/>
    <property type="match status" value="1"/>
</dbReference>
<dbReference type="Proteomes" id="UP000246744">
    <property type="component" value="Unassembled WGS sequence"/>
</dbReference>
<dbReference type="PANTHER" id="PTHR46577">
    <property type="entry name" value="HTH-TYPE TRANSCRIPTIONAL REGULATORY PROTEIN GABR"/>
    <property type="match status" value="1"/>
</dbReference>
<organism evidence="6 7">
    <name type="scientific">Mangrovibacter plantisponsor</name>
    <dbReference type="NCBI Taxonomy" id="451513"/>
    <lineage>
        <taxon>Bacteria</taxon>
        <taxon>Pseudomonadati</taxon>
        <taxon>Pseudomonadota</taxon>
        <taxon>Gammaproteobacteria</taxon>
        <taxon>Enterobacterales</taxon>
        <taxon>Enterobacteriaceae</taxon>
        <taxon>Mangrovibacter</taxon>
    </lineage>
</organism>
<keyword evidence="3" id="KW-0238">DNA-binding</keyword>
<comment type="caution">
    <text evidence="6">The sequence shown here is derived from an EMBL/GenBank/DDBJ whole genome shotgun (WGS) entry which is preliminary data.</text>
</comment>
<evidence type="ECO:0000256" key="1">
    <source>
        <dbReference type="ARBA" id="ARBA00022898"/>
    </source>
</evidence>
<evidence type="ECO:0000313" key="6">
    <source>
        <dbReference type="EMBL" id="PWW07600.1"/>
    </source>
</evidence>
<keyword evidence="7" id="KW-1185">Reference proteome</keyword>
<reference evidence="6 7" key="1">
    <citation type="submission" date="2018-05" db="EMBL/GenBank/DDBJ databases">
        <title>Genomic Encyclopedia of Type Strains, Phase IV (KMG-IV): sequencing the most valuable type-strain genomes for metagenomic binning, comparative biology and taxonomic classification.</title>
        <authorList>
            <person name="Goeker M."/>
        </authorList>
    </citation>
    <scope>NUCLEOTIDE SEQUENCE [LARGE SCALE GENOMIC DNA]</scope>
    <source>
        <strain evidence="6 7">DSM 19579</strain>
    </source>
</reference>
<dbReference type="Pfam" id="PF00392">
    <property type="entry name" value="GntR"/>
    <property type="match status" value="1"/>
</dbReference>
<dbReference type="AlphaFoldDB" id="A0A317PY38"/>
<dbReference type="PANTHER" id="PTHR46577:SF1">
    <property type="entry name" value="HTH-TYPE TRANSCRIPTIONAL REGULATORY PROTEIN GABR"/>
    <property type="match status" value="1"/>
</dbReference>
<accession>A0A317PY38</accession>
<dbReference type="EMBL" id="QGTS01000008">
    <property type="protein sequence ID" value="PWW07600.1"/>
    <property type="molecule type" value="Genomic_DNA"/>
</dbReference>
<dbReference type="SUPFAM" id="SSF46785">
    <property type="entry name" value="Winged helix' DNA-binding domain"/>
    <property type="match status" value="1"/>
</dbReference>
<protein>
    <submittedName>
        <fullName evidence="6">Regulatory GntR family protein</fullName>
    </submittedName>
</protein>
<feature type="domain" description="HTH gntR-type" evidence="5">
    <location>
        <begin position="1"/>
        <end position="69"/>
    </location>
</feature>
<keyword evidence="4" id="KW-0804">Transcription</keyword>
<keyword evidence="1" id="KW-0663">Pyridoxal phosphate</keyword>
<dbReference type="GO" id="GO:0003700">
    <property type="term" value="F:DNA-binding transcription factor activity"/>
    <property type="evidence" value="ECO:0007669"/>
    <property type="project" value="InterPro"/>
</dbReference>
<name>A0A317PY38_9ENTR</name>
<evidence type="ECO:0000256" key="2">
    <source>
        <dbReference type="ARBA" id="ARBA00023015"/>
    </source>
</evidence>
<keyword evidence="2" id="KW-0805">Transcription regulation</keyword>